<evidence type="ECO:0000313" key="1">
    <source>
        <dbReference type="EMBL" id="KIL60319.1"/>
    </source>
</evidence>
<accession>A0A0C2T1I7</accession>
<name>A0A0C2T1I7_AMAMK</name>
<dbReference type="AlphaFoldDB" id="A0A0C2T1I7"/>
<sequence>MHETPPPTPLLNPDSRSNRGIQHDVTGKLLCPIDFDWDDPTIRARLRNCEDGYDINSSYFLRCLYQGGTGNIDDIEEGFLKSGLLVKVFKHIFTSPSSANASIEASENVPIGNPVAGSRTTHNAKRATRKDVSGCLHMEEKVTARAIAYAAVQLVFALSDAPHWTAVHNGFDYRSFYYFVVDFFEALADKSSKERVKALLSWWNRRVFPTKHLSASSQSQQVTSNKKLAQQRAAHAARDRLSGLV</sequence>
<dbReference type="InterPro" id="IPR046521">
    <property type="entry name" value="DUF6698"/>
</dbReference>
<gene>
    <name evidence="1" type="ORF">M378DRAFT_130668</name>
</gene>
<dbReference type="InParanoid" id="A0A0C2T1I7"/>
<dbReference type="STRING" id="946122.A0A0C2T1I7"/>
<reference evidence="1 2" key="1">
    <citation type="submission" date="2014-04" db="EMBL/GenBank/DDBJ databases">
        <title>Evolutionary Origins and Diversification of the Mycorrhizal Mutualists.</title>
        <authorList>
            <consortium name="DOE Joint Genome Institute"/>
            <consortium name="Mycorrhizal Genomics Consortium"/>
            <person name="Kohler A."/>
            <person name="Kuo A."/>
            <person name="Nagy L.G."/>
            <person name="Floudas D."/>
            <person name="Copeland A."/>
            <person name="Barry K.W."/>
            <person name="Cichocki N."/>
            <person name="Veneault-Fourrey C."/>
            <person name="LaButti K."/>
            <person name="Lindquist E.A."/>
            <person name="Lipzen A."/>
            <person name="Lundell T."/>
            <person name="Morin E."/>
            <person name="Murat C."/>
            <person name="Riley R."/>
            <person name="Ohm R."/>
            <person name="Sun H."/>
            <person name="Tunlid A."/>
            <person name="Henrissat B."/>
            <person name="Grigoriev I.V."/>
            <person name="Hibbett D.S."/>
            <person name="Martin F."/>
        </authorList>
    </citation>
    <scope>NUCLEOTIDE SEQUENCE [LARGE SCALE GENOMIC DNA]</scope>
    <source>
        <strain evidence="1 2">Koide BX008</strain>
    </source>
</reference>
<dbReference type="Proteomes" id="UP000054549">
    <property type="component" value="Unassembled WGS sequence"/>
</dbReference>
<proteinExistence type="predicted"/>
<protein>
    <submittedName>
        <fullName evidence="1">Uncharacterized protein</fullName>
    </submittedName>
</protein>
<dbReference type="OrthoDB" id="2662502at2759"/>
<organism evidence="1 2">
    <name type="scientific">Amanita muscaria (strain Koide BX008)</name>
    <dbReference type="NCBI Taxonomy" id="946122"/>
    <lineage>
        <taxon>Eukaryota</taxon>
        <taxon>Fungi</taxon>
        <taxon>Dikarya</taxon>
        <taxon>Basidiomycota</taxon>
        <taxon>Agaricomycotina</taxon>
        <taxon>Agaricomycetes</taxon>
        <taxon>Agaricomycetidae</taxon>
        <taxon>Agaricales</taxon>
        <taxon>Pluteineae</taxon>
        <taxon>Amanitaceae</taxon>
        <taxon>Amanita</taxon>
    </lineage>
</organism>
<keyword evidence="2" id="KW-1185">Reference proteome</keyword>
<dbReference type="EMBL" id="KN818300">
    <property type="protein sequence ID" value="KIL60319.1"/>
    <property type="molecule type" value="Genomic_DNA"/>
</dbReference>
<dbReference type="HOGENOM" id="CLU_1129459_0_0_1"/>
<dbReference type="Pfam" id="PF20414">
    <property type="entry name" value="DUF6698"/>
    <property type="match status" value="1"/>
</dbReference>
<evidence type="ECO:0000313" key="2">
    <source>
        <dbReference type="Proteomes" id="UP000054549"/>
    </source>
</evidence>